<evidence type="ECO:0000313" key="3">
    <source>
        <dbReference type="EMBL" id="QBO35021.1"/>
    </source>
</evidence>
<proteinExistence type="predicted"/>
<reference evidence="4" key="1">
    <citation type="submission" date="2019-03" db="EMBL/GenBank/DDBJ databases">
        <title>Weissella sp. 26KH-42 Genome sequencing.</title>
        <authorList>
            <person name="Heo J."/>
            <person name="Kim S.-J."/>
            <person name="Kim J.-S."/>
            <person name="Hong S.-B."/>
            <person name="Kwon S.-W."/>
        </authorList>
    </citation>
    <scope>NUCLEOTIDE SEQUENCE [LARGE SCALE GENOMIC DNA]</scope>
    <source>
        <strain evidence="4">26KH-42</strain>
    </source>
</reference>
<dbReference type="InterPro" id="IPR052906">
    <property type="entry name" value="Type_IV_Methyl-Rstrct_Enzyme"/>
</dbReference>
<evidence type="ECO:0000259" key="2">
    <source>
        <dbReference type="Pfam" id="PF04471"/>
    </source>
</evidence>
<dbReference type="PANTHER" id="PTHR30015">
    <property type="entry name" value="MRR RESTRICTION SYSTEM PROTEIN"/>
    <property type="match status" value="1"/>
</dbReference>
<dbReference type="EMBL" id="CP037940">
    <property type="protein sequence ID" value="QBO35021.1"/>
    <property type="molecule type" value="Genomic_DNA"/>
</dbReference>
<keyword evidence="3" id="KW-0255">Endonuclease</keyword>
<dbReference type="OrthoDB" id="9803736at2"/>
<name>A0A4P6YQY8_9LACO</name>
<dbReference type="AlphaFoldDB" id="A0A4P6YQY8"/>
<gene>
    <name evidence="3" type="ORF">EQG49_00435</name>
</gene>
<dbReference type="RefSeq" id="WP_133362101.1">
    <property type="nucleotide sequence ID" value="NZ_CP037940.1"/>
</dbReference>
<dbReference type="KEGG" id="wei:EQG49_00435"/>
<sequence>MELLERPHFGSHPGFNAYCKALISYARITGQISSTGPATDVVHPLIPAMVKYLQQRQTVHLTSEQVFSHLATFLDDKVAVLTAPPDHQLKEHLLQMPPHQFEVFTRELMHALGLELDLNLGVKQSSDGGIDGFGYLRTIYLRTERIAIQAKRWQSNIGSREIDSFRGAMDKFHADFGIFITTSRFTKEAVAASRAGVKPITLVDGDELVGLARVCGVQVVSSVDN</sequence>
<dbReference type="SUPFAM" id="SSF52980">
    <property type="entry name" value="Restriction endonuclease-like"/>
    <property type="match status" value="1"/>
</dbReference>
<organism evidence="3 4">
    <name type="scientific">Periweissella cryptocerci</name>
    <dbReference type="NCBI Taxonomy" id="2506420"/>
    <lineage>
        <taxon>Bacteria</taxon>
        <taxon>Bacillati</taxon>
        <taxon>Bacillota</taxon>
        <taxon>Bacilli</taxon>
        <taxon>Lactobacillales</taxon>
        <taxon>Lactobacillaceae</taxon>
        <taxon>Periweissella</taxon>
    </lineage>
</organism>
<keyword evidence="4" id="KW-1185">Reference proteome</keyword>
<dbReference type="GO" id="GO:0003677">
    <property type="term" value="F:DNA binding"/>
    <property type="evidence" value="ECO:0007669"/>
    <property type="project" value="InterPro"/>
</dbReference>
<keyword evidence="3" id="KW-0540">Nuclease</keyword>
<dbReference type="Proteomes" id="UP000292886">
    <property type="component" value="Chromosome"/>
</dbReference>
<evidence type="ECO:0000313" key="4">
    <source>
        <dbReference type="Proteomes" id="UP000292886"/>
    </source>
</evidence>
<dbReference type="PANTHER" id="PTHR30015:SF7">
    <property type="entry name" value="TYPE IV METHYL-DIRECTED RESTRICTION ENZYME ECOKMRR"/>
    <property type="match status" value="1"/>
</dbReference>
<dbReference type="InterPro" id="IPR011856">
    <property type="entry name" value="tRNA_endonuc-like_dom_sf"/>
</dbReference>
<dbReference type="Pfam" id="PF04471">
    <property type="entry name" value="Mrr_cat"/>
    <property type="match status" value="1"/>
</dbReference>
<evidence type="ECO:0000256" key="1">
    <source>
        <dbReference type="ARBA" id="ARBA00022801"/>
    </source>
</evidence>
<dbReference type="GO" id="GO:0015666">
    <property type="term" value="F:restriction endodeoxyribonuclease activity"/>
    <property type="evidence" value="ECO:0007669"/>
    <property type="project" value="TreeGrafter"/>
</dbReference>
<feature type="domain" description="Restriction endonuclease type IV Mrr" evidence="2">
    <location>
        <begin position="94"/>
        <end position="211"/>
    </location>
</feature>
<keyword evidence="1" id="KW-0378">Hydrolase</keyword>
<accession>A0A4P6YQY8</accession>
<dbReference type="InterPro" id="IPR007560">
    <property type="entry name" value="Restrct_endonuc_IV_Mrr"/>
</dbReference>
<dbReference type="InterPro" id="IPR011335">
    <property type="entry name" value="Restrct_endonuc-II-like"/>
</dbReference>
<dbReference type="Gene3D" id="3.40.1350.10">
    <property type="match status" value="1"/>
</dbReference>
<dbReference type="GO" id="GO:0009307">
    <property type="term" value="P:DNA restriction-modification system"/>
    <property type="evidence" value="ECO:0007669"/>
    <property type="project" value="InterPro"/>
</dbReference>
<protein>
    <submittedName>
        <fullName evidence="3">Restriction endonuclease</fullName>
    </submittedName>
</protein>